<gene>
    <name evidence="2" type="ORF">BDV95DRAFT_188585</name>
</gene>
<keyword evidence="3" id="KW-1185">Reference proteome</keyword>
<dbReference type="EMBL" id="JAADJZ010000024">
    <property type="protein sequence ID" value="KAF2867252.1"/>
    <property type="molecule type" value="Genomic_DNA"/>
</dbReference>
<reference evidence="2 3" key="1">
    <citation type="submission" date="2020-01" db="EMBL/GenBank/DDBJ databases">
        <authorList>
            <consortium name="DOE Joint Genome Institute"/>
            <person name="Haridas S."/>
            <person name="Albert R."/>
            <person name="Binder M."/>
            <person name="Bloem J."/>
            <person name="Labutti K."/>
            <person name="Salamov A."/>
            <person name="Andreopoulos B."/>
            <person name="Baker S.E."/>
            <person name="Barry K."/>
            <person name="Bills G."/>
            <person name="Bluhm B.H."/>
            <person name="Cannon C."/>
            <person name="Castanera R."/>
            <person name="Culley D.E."/>
            <person name="Daum C."/>
            <person name="Ezra D."/>
            <person name="Gonzalez J.B."/>
            <person name="Henrissat B."/>
            <person name="Kuo A."/>
            <person name="Liang C."/>
            <person name="Lipzen A."/>
            <person name="Lutzoni F."/>
            <person name="Magnuson J."/>
            <person name="Mondo S."/>
            <person name="Nolan M."/>
            <person name="Ohm R."/>
            <person name="Pangilinan J."/>
            <person name="Park H.-J.H."/>
            <person name="Ramirez L."/>
            <person name="Alfaro M."/>
            <person name="Sun H."/>
            <person name="Tritt A."/>
            <person name="Yoshinaga Y."/>
            <person name="Zwiers L.-H.L."/>
            <person name="Turgeon B.G."/>
            <person name="Goodwin S.B."/>
            <person name="Spatafora J.W."/>
            <person name="Crous P.W."/>
            <person name="Grigoriev I.V."/>
        </authorList>
    </citation>
    <scope>NUCLEOTIDE SEQUENCE [LARGE SCALE GENOMIC DNA]</scope>
    <source>
        <strain evidence="2 3">CBS 611.86</strain>
    </source>
</reference>
<comment type="caution">
    <text evidence="2">The sequence shown here is derived from an EMBL/GenBank/DDBJ whole genome shotgun (WGS) entry which is preliminary data.</text>
</comment>
<evidence type="ECO:0000313" key="2">
    <source>
        <dbReference type="EMBL" id="KAF2867252.1"/>
    </source>
</evidence>
<organism evidence="2 3">
    <name type="scientific">Massariosphaeria phaeospora</name>
    <dbReference type="NCBI Taxonomy" id="100035"/>
    <lineage>
        <taxon>Eukaryota</taxon>
        <taxon>Fungi</taxon>
        <taxon>Dikarya</taxon>
        <taxon>Ascomycota</taxon>
        <taxon>Pezizomycotina</taxon>
        <taxon>Dothideomycetes</taxon>
        <taxon>Pleosporomycetidae</taxon>
        <taxon>Pleosporales</taxon>
        <taxon>Pleosporales incertae sedis</taxon>
        <taxon>Massariosphaeria</taxon>
    </lineage>
</organism>
<dbReference type="Proteomes" id="UP000481861">
    <property type="component" value="Unassembled WGS sequence"/>
</dbReference>
<dbReference type="AlphaFoldDB" id="A0A7C8I3L2"/>
<protein>
    <submittedName>
        <fullName evidence="2">Uncharacterized protein</fullName>
    </submittedName>
</protein>
<evidence type="ECO:0000313" key="3">
    <source>
        <dbReference type="Proteomes" id="UP000481861"/>
    </source>
</evidence>
<feature type="compositionally biased region" description="Polar residues" evidence="1">
    <location>
        <begin position="46"/>
        <end position="80"/>
    </location>
</feature>
<proteinExistence type="predicted"/>
<evidence type="ECO:0000256" key="1">
    <source>
        <dbReference type="SAM" id="MobiDB-lite"/>
    </source>
</evidence>
<accession>A0A7C8I3L2</accession>
<name>A0A7C8I3L2_9PLEO</name>
<sequence length="156" mass="17054">MLHDDDRSSTPETQFDTGRTLVTDPSFRGQSGEVHDTGPSAWYTRLQHTSGEGSVEPQSSTQASLTTIRNPRGRNSTCSKPPLLQQATFTICSSAVGYMRLKVEPLTIRSAMMILGTPIFLAHGVCAPHHLGSTSLERPDACRASRFYWSTSAKAR</sequence>
<feature type="region of interest" description="Disordered" evidence="1">
    <location>
        <begin position="1"/>
        <end position="80"/>
    </location>
</feature>